<evidence type="ECO:0000313" key="2">
    <source>
        <dbReference type="EMBL" id="ETX03659.1"/>
    </source>
</evidence>
<comment type="caution">
    <text evidence="2">The sequence shown here is derived from an EMBL/GenBank/DDBJ whole genome shotgun (WGS) entry which is preliminary data.</text>
</comment>
<dbReference type="EMBL" id="AZHX01001403">
    <property type="protein sequence ID" value="ETX03659.1"/>
    <property type="molecule type" value="Genomic_DNA"/>
</dbReference>
<protein>
    <recommendedName>
        <fullName evidence="4">Alpha glucuronidase N-terminal domain-containing protein</fullName>
    </recommendedName>
</protein>
<sequence>MWWGGIVFLALFWDGMIAGHAAVQQPEADIDLRTYQSLYLAADADESERRMGRILQKEFESLYGIRLRLRTLPSQPLDGVIILGRSASIASGLITVSEFDAAKWDGFIIKATPRHIVIAGYGAQGTIYGVYAFLKKIGLRFYP</sequence>
<dbReference type="GO" id="GO:0005975">
    <property type="term" value="P:carbohydrate metabolic process"/>
    <property type="evidence" value="ECO:0007669"/>
    <property type="project" value="UniProtKB-ARBA"/>
</dbReference>
<dbReference type="AlphaFoldDB" id="W4LZY4"/>
<dbReference type="InterPro" id="IPR029018">
    <property type="entry name" value="Hex-like_dom2"/>
</dbReference>
<organism evidence="2 3">
    <name type="scientific">Candidatus Entotheonella gemina</name>
    <dbReference type="NCBI Taxonomy" id="1429439"/>
    <lineage>
        <taxon>Bacteria</taxon>
        <taxon>Pseudomonadati</taxon>
        <taxon>Nitrospinota/Tectimicrobiota group</taxon>
        <taxon>Candidatus Tectimicrobiota</taxon>
        <taxon>Candidatus Entotheonellia</taxon>
        <taxon>Candidatus Entotheonellales</taxon>
        <taxon>Candidatus Entotheonellaceae</taxon>
        <taxon>Candidatus Entotheonella</taxon>
    </lineage>
</organism>
<keyword evidence="3" id="KW-1185">Reference proteome</keyword>
<evidence type="ECO:0000256" key="1">
    <source>
        <dbReference type="ARBA" id="ARBA00022801"/>
    </source>
</evidence>
<proteinExistence type="predicted"/>
<evidence type="ECO:0000313" key="3">
    <source>
        <dbReference type="Proteomes" id="UP000019140"/>
    </source>
</evidence>
<name>W4LZY4_9BACT</name>
<dbReference type="Gene3D" id="3.30.379.10">
    <property type="entry name" value="Chitobiase/beta-hexosaminidase domain 2-like"/>
    <property type="match status" value="1"/>
</dbReference>
<keyword evidence="1" id="KW-0378">Hydrolase</keyword>
<accession>W4LZY4</accession>
<dbReference type="SUPFAM" id="SSF55545">
    <property type="entry name" value="beta-N-acetylhexosaminidase-like domain"/>
    <property type="match status" value="1"/>
</dbReference>
<dbReference type="HOGENOM" id="CLU_1802559_0_0_7"/>
<reference evidence="2 3" key="1">
    <citation type="journal article" date="2014" name="Nature">
        <title>An environmental bacterial taxon with a large and distinct metabolic repertoire.</title>
        <authorList>
            <person name="Wilson M.C."/>
            <person name="Mori T."/>
            <person name="Ruckert C."/>
            <person name="Uria A.R."/>
            <person name="Helf M.J."/>
            <person name="Takada K."/>
            <person name="Gernert C."/>
            <person name="Steffens U.A."/>
            <person name="Heycke N."/>
            <person name="Schmitt S."/>
            <person name="Rinke C."/>
            <person name="Helfrich E.J."/>
            <person name="Brachmann A.O."/>
            <person name="Gurgui C."/>
            <person name="Wakimoto T."/>
            <person name="Kracht M."/>
            <person name="Crusemann M."/>
            <person name="Hentschel U."/>
            <person name="Abe I."/>
            <person name="Matsunaga S."/>
            <person name="Kalinowski J."/>
            <person name="Takeyama H."/>
            <person name="Piel J."/>
        </authorList>
    </citation>
    <scope>NUCLEOTIDE SEQUENCE [LARGE SCALE GENOMIC DNA]</scope>
    <source>
        <strain evidence="3">TSY2</strain>
    </source>
</reference>
<dbReference type="GO" id="GO:0016787">
    <property type="term" value="F:hydrolase activity"/>
    <property type="evidence" value="ECO:0007669"/>
    <property type="project" value="UniProtKB-KW"/>
</dbReference>
<dbReference type="Proteomes" id="UP000019140">
    <property type="component" value="Unassembled WGS sequence"/>
</dbReference>
<evidence type="ECO:0008006" key="4">
    <source>
        <dbReference type="Google" id="ProtNLM"/>
    </source>
</evidence>
<gene>
    <name evidence="2" type="ORF">ETSY2_32845</name>
</gene>